<name>A0A8J3YHT1_9ACTN</name>
<dbReference type="GO" id="GO:0008984">
    <property type="term" value="F:protein-glutamate methylesterase activity"/>
    <property type="evidence" value="ECO:0007669"/>
    <property type="project" value="UniProtKB-EC"/>
</dbReference>
<dbReference type="Gene3D" id="3.40.50.180">
    <property type="entry name" value="Methylesterase CheB, C-terminal domain"/>
    <property type="match status" value="1"/>
</dbReference>
<comment type="caution">
    <text evidence="6">The sequence shown here is derived from an EMBL/GenBank/DDBJ whole genome shotgun (WGS) entry which is preliminary data.</text>
</comment>
<dbReference type="EMBL" id="BOPF01000004">
    <property type="protein sequence ID" value="GIJ44542.1"/>
    <property type="molecule type" value="Genomic_DNA"/>
</dbReference>
<evidence type="ECO:0000313" key="6">
    <source>
        <dbReference type="EMBL" id="GIJ44542.1"/>
    </source>
</evidence>
<feature type="active site" evidence="4">
    <location>
        <position position="131"/>
    </location>
</feature>
<evidence type="ECO:0000256" key="4">
    <source>
        <dbReference type="PROSITE-ProRule" id="PRU00050"/>
    </source>
</evidence>
<keyword evidence="4" id="KW-0145">Chemotaxis</keyword>
<dbReference type="GO" id="GO:0005737">
    <property type="term" value="C:cytoplasm"/>
    <property type="evidence" value="ECO:0007669"/>
    <property type="project" value="InterPro"/>
</dbReference>
<dbReference type="SUPFAM" id="SSF52738">
    <property type="entry name" value="Methylesterase CheB, C-terminal domain"/>
    <property type="match status" value="1"/>
</dbReference>
<dbReference type="PANTHER" id="PTHR42872">
    <property type="entry name" value="PROTEIN-GLUTAMATE METHYLESTERASE/PROTEIN-GLUTAMINE GLUTAMINASE"/>
    <property type="match status" value="1"/>
</dbReference>
<feature type="active site" evidence="4">
    <location>
        <position position="12"/>
    </location>
</feature>
<dbReference type="GO" id="GO:0000156">
    <property type="term" value="F:phosphorelay response regulator activity"/>
    <property type="evidence" value="ECO:0007669"/>
    <property type="project" value="InterPro"/>
</dbReference>
<evidence type="ECO:0000259" key="5">
    <source>
        <dbReference type="PROSITE" id="PS50122"/>
    </source>
</evidence>
<feature type="active site" evidence="4">
    <location>
        <position position="39"/>
    </location>
</feature>
<dbReference type="PANTHER" id="PTHR42872:SF6">
    <property type="entry name" value="PROTEIN-GLUTAMATE METHYLESTERASE_PROTEIN-GLUTAMINE GLUTAMINASE"/>
    <property type="match status" value="1"/>
</dbReference>
<keyword evidence="7" id="KW-1185">Reference proteome</keyword>
<dbReference type="RefSeq" id="WP_203898114.1">
    <property type="nucleotide sequence ID" value="NZ_BOPF01000004.1"/>
</dbReference>
<evidence type="ECO:0000256" key="3">
    <source>
        <dbReference type="ARBA" id="ARBA00048267"/>
    </source>
</evidence>
<dbReference type="CDD" id="cd16433">
    <property type="entry name" value="CheB"/>
    <property type="match status" value="1"/>
</dbReference>
<reference evidence="6" key="1">
    <citation type="submission" date="2021-01" db="EMBL/GenBank/DDBJ databases">
        <title>Whole genome shotgun sequence of Virgisporangium aliadipatigenens NBRC 105644.</title>
        <authorList>
            <person name="Komaki H."/>
            <person name="Tamura T."/>
        </authorList>
    </citation>
    <scope>NUCLEOTIDE SEQUENCE</scope>
    <source>
        <strain evidence="6">NBRC 105644</strain>
    </source>
</reference>
<evidence type="ECO:0000256" key="1">
    <source>
        <dbReference type="ARBA" id="ARBA00022801"/>
    </source>
</evidence>
<accession>A0A8J3YHT1</accession>
<dbReference type="EC" id="3.1.1.61" evidence="2"/>
<dbReference type="InterPro" id="IPR000673">
    <property type="entry name" value="Sig_transdc_resp-reg_Me-estase"/>
</dbReference>
<keyword evidence="1 4" id="KW-0378">Hydrolase</keyword>
<organism evidence="6 7">
    <name type="scientific">Virgisporangium aliadipatigenens</name>
    <dbReference type="NCBI Taxonomy" id="741659"/>
    <lineage>
        <taxon>Bacteria</taxon>
        <taxon>Bacillati</taxon>
        <taxon>Actinomycetota</taxon>
        <taxon>Actinomycetes</taxon>
        <taxon>Micromonosporales</taxon>
        <taxon>Micromonosporaceae</taxon>
        <taxon>Virgisporangium</taxon>
    </lineage>
</organism>
<evidence type="ECO:0000256" key="2">
    <source>
        <dbReference type="ARBA" id="ARBA00039140"/>
    </source>
</evidence>
<dbReference type="Pfam" id="PF01339">
    <property type="entry name" value="CheB_methylest"/>
    <property type="match status" value="1"/>
</dbReference>
<dbReference type="Proteomes" id="UP000619260">
    <property type="component" value="Unassembled WGS sequence"/>
</dbReference>
<protein>
    <recommendedName>
        <fullName evidence="2">protein-glutamate methylesterase</fullName>
        <ecNumber evidence="2">3.1.1.61</ecNumber>
    </recommendedName>
</protein>
<gene>
    <name evidence="6" type="primary">cheB_1</name>
    <name evidence="6" type="ORF">Val02_14280</name>
</gene>
<dbReference type="InterPro" id="IPR011247">
    <property type="entry name" value="Chemotax_prot-Glu_Me-esterase"/>
</dbReference>
<dbReference type="GO" id="GO:0006935">
    <property type="term" value="P:chemotaxis"/>
    <property type="evidence" value="ECO:0007669"/>
    <property type="project" value="UniProtKB-UniRule"/>
</dbReference>
<dbReference type="InterPro" id="IPR035909">
    <property type="entry name" value="CheB_C"/>
</dbReference>
<dbReference type="PROSITE" id="PS50122">
    <property type="entry name" value="CHEB"/>
    <property type="match status" value="1"/>
</dbReference>
<dbReference type="AlphaFoldDB" id="A0A8J3YHT1"/>
<dbReference type="PIRSF" id="PIRSF036461">
    <property type="entry name" value="Chmtx_methlestr"/>
    <property type="match status" value="1"/>
</dbReference>
<sequence length="344" mass="35551">MAADVLVVVGASAGGIEAIQSLVAGLPVDLPAAVLVVLHVPRSGPSALPHILNRSGPLPARHALDGEPLLPGRIYVAPPDRHLLAVEGHARLTRGPAENGHRPAVDPLFRSVAFDRGAGTVAVVLSGSRDDGTAGAVVLAEAGGTVIVQDPEEALHPSMPRSVIGHVPDALVHTAAELPSAVVSAVRLAAKRCAAAEFAAGKADPFPADDALAMETAIAELQDMTSAELPGTPAGFACPTCHGGLFELAGEPSPRYRCWVGHAWSPQSLLDELGAAFEGALWMALRSLEEKAALARRMSDNAKERGFTGAAARYVEKGEDAENAGALIRELIRRMDAPAGEGTR</sequence>
<proteinExistence type="predicted"/>
<feature type="domain" description="CheB-type methylesterase" evidence="5">
    <location>
        <begin position="1"/>
        <end position="189"/>
    </location>
</feature>
<evidence type="ECO:0000313" key="7">
    <source>
        <dbReference type="Proteomes" id="UP000619260"/>
    </source>
</evidence>
<comment type="catalytic activity">
    <reaction evidence="3">
        <text>[protein]-L-glutamate 5-O-methyl ester + H2O = L-glutamyl-[protein] + methanol + H(+)</text>
        <dbReference type="Rhea" id="RHEA:23236"/>
        <dbReference type="Rhea" id="RHEA-COMP:10208"/>
        <dbReference type="Rhea" id="RHEA-COMP:10311"/>
        <dbReference type="ChEBI" id="CHEBI:15377"/>
        <dbReference type="ChEBI" id="CHEBI:15378"/>
        <dbReference type="ChEBI" id="CHEBI:17790"/>
        <dbReference type="ChEBI" id="CHEBI:29973"/>
        <dbReference type="ChEBI" id="CHEBI:82795"/>
        <dbReference type="EC" id="3.1.1.61"/>
    </reaction>
</comment>